<keyword evidence="2" id="KW-0233">DNA recombination</keyword>
<dbReference type="InterPro" id="IPR038109">
    <property type="entry name" value="DNA_bind_recomb_sf"/>
</dbReference>
<comment type="caution">
    <text evidence="4">The sequence shown here is derived from an EMBL/GenBank/DDBJ whole genome shotgun (WGS) entry which is preliminary data.</text>
</comment>
<dbReference type="RefSeq" id="WP_239164224.1">
    <property type="nucleotide sequence ID" value="NZ_BAAATY010000004.1"/>
</dbReference>
<protein>
    <recommendedName>
        <fullName evidence="3">Recombinase domain-containing protein</fullName>
    </recommendedName>
</protein>
<keyword evidence="1" id="KW-0238">DNA-binding</keyword>
<dbReference type="Gene3D" id="3.90.1750.20">
    <property type="entry name" value="Putative Large Serine Recombinase, Chain B, Domain 2"/>
    <property type="match status" value="1"/>
</dbReference>
<dbReference type="EMBL" id="BOMS01000026">
    <property type="protein sequence ID" value="GIE65929.1"/>
    <property type="molecule type" value="Genomic_DNA"/>
</dbReference>
<name>A0ABQ4B5H4_9ACTN</name>
<dbReference type="PROSITE" id="PS51737">
    <property type="entry name" value="RECOMBINASE_DNA_BIND"/>
    <property type="match status" value="1"/>
</dbReference>
<reference evidence="4 5" key="1">
    <citation type="submission" date="2021-01" db="EMBL/GenBank/DDBJ databases">
        <title>Whole genome shotgun sequence of Actinoplanes palleronii NBRC 14916.</title>
        <authorList>
            <person name="Komaki H."/>
            <person name="Tamura T."/>
        </authorList>
    </citation>
    <scope>NUCLEOTIDE SEQUENCE [LARGE SCALE GENOMIC DNA]</scope>
    <source>
        <strain evidence="4 5">NBRC 14916</strain>
    </source>
</reference>
<evidence type="ECO:0000259" key="3">
    <source>
        <dbReference type="PROSITE" id="PS51737"/>
    </source>
</evidence>
<dbReference type="Pfam" id="PF13408">
    <property type="entry name" value="Zn_ribbon_recom"/>
    <property type="match status" value="1"/>
</dbReference>
<dbReference type="PANTHER" id="PTHR30461:SF2">
    <property type="entry name" value="SERINE RECOMBINASE PINE-RELATED"/>
    <property type="match status" value="1"/>
</dbReference>
<evidence type="ECO:0000256" key="1">
    <source>
        <dbReference type="ARBA" id="ARBA00023125"/>
    </source>
</evidence>
<dbReference type="Pfam" id="PF07508">
    <property type="entry name" value="Recombinase"/>
    <property type="match status" value="1"/>
</dbReference>
<organism evidence="4 5">
    <name type="scientific">Actinoplanes palleronii</name>
    <dbReference type="NCBI Taxonomy" id="113570"/>
    <lineage>
        <taxon>Bacteria</taxon>
        <taxon>Bacillati</taxon>
        <taxon>Actinomycetota</taxon>
        <taxon>Actinomycetes</taxon>
        <taxon>Micromonosporales</taxon>
        <taxon>Micromonosporaceae</taxon>
        <taxon>Actinoplanes</taxon>
    </lineage>
</organism>
<proteinExistence type="predicted"/>
<evidence type="ECO:0000313" key="4">
    <source>
        <dbReference type="EMBL" id="GIE65929.1"/>
    </source>
</evidence>
<evidence type="ECO:0000313" key="5">
    <source>
        <dbReference type="Proteomes" id="UP000624709"/>
    </source>
</evidence>
<keyword evidence="5" id="KW-1185">Reference proteome</keyword>
<evidence type="ECO:0000256" key="2">
    <source>
        <dbReference type="ARBA" id="ARBA00023172"/>
    </source>
</evidence>
<dbReference type="Proteomes" id="UP000624709">
    <property type="component" value="Unassembled WGS sequence"/>
</dbReference>
<sequence>MRLASENSGWGYRRIHGELLVLGVEVAASTVWDILNDAIIAERLTAAKIPCPSAQDRARNRHRSGVAWTAVAVRTILMNPRYTGYQVWNKQRTDEVLLDVNDVALGHTNLARWNPAEKWIMSKAPSHEAIVDKEVFEQVQEVMRHRARYGAPHRQHRTRHPYVFRGCLFCGVCERRMQSQINHGAPYYRCRYPAEYAAANRIEHPGNVYLREDALVGPVDDWLASAFSPTNIEHTITVMTDAQPADLTAKQKGEAQRAIVVCDGKLKQYRAALDAGADPAVVTGWIAETRAERARLQRQIIKTPTGQPRMTAEEIRELVTAVGDIKAVIRAAQPEDKAEIYRQLNLKLVYEPEMKTVCASVDLGAHRGENVCVRRGTLTPIWRI</sequence>
<accession>A0ABQ4B5H4</accession>
<dbReference type="InterPro" id="IPR050639">
    <property type="entry name" value="SSR_resolvase"/>
</dbReference>
<dbReference type="PANTHER" id="PTHR30461">
    <property type="entry name" value="DNA-INVERTASE FROM LAMBDOID PROPHAGE"/>
    <property type="match status" value="1"/>
</dbReference>
<gene>
    <name evidence="4" type="ORF">Apa02nite_020370</name>
</gene>
<feature type="domain" description="Recombinase" evidence="3">
    <location>
        <begin position="9"/>
        <end position="149"/>
    </location>
</feature>
<dbReference type="InterPro" id="IPR025827">
    <property type="entry name" value="Zn_ribbon_recom_dom"/>
</dbReference>
<dbReference type="InterPro" id="IPR011109">
    <property type="entry name" value="DNA_bind_recombinase_dom"/>
</dbReference>